<evidence type="ECO:0000313" key="1">
    <source>
        <dbReference type="EMBL" id="EAR91641.2"/>
    </source>
</evidence>
<dbReference type="InterPro" id="IPR036890">
    <property type="entry name" value="HATPase_C_sf"/>
</dbReference>
<evidence type="ECO:0000313" key="2">
    <source>
        <dbReference type="Proteomes" id="UP000009168"/>
    </source>
</evidence>
<reference evidence="2" key="1">
    <citation type="journal article" date="2006" name="PLoS Biol.">
        <title>Macronuclear genome sequence of the ciliate Tetrahymena thermophila, a model eukaryote.</title>
        <authorList>
            <person name="Eisen J.A."/>
            <person name="Coyne R.S."/>
            <person name="Wu M."/>
            <person name="Wu D."/>
            <person name="Thiagarajan M."/>
            <person name="Wortman J.R."/>
            <person name="Badger J.H."/>
            <person name="Ren Q."/>
            <person name="Amedeo P."/>
            <person name="Jones K.M."/>
            <person name="Tallon L.J."/>
            <person name="Delcher A.L."/>
            <person name="Salzberg S.L."/>
            <person name="Silva J.C."/>
            <person name="Haas B.J."/>
            <person name="Majoros W.H."/>
            <person name="Farzad M."/>
            <person name="Carlton J.M."/>
            <person name="Smith R.K. Jr."/>
            <person name="Garg J."/>
            <person name="Pearlman R.E."/>
            <person name="Karrer K.M."/>
            <person name="Sun L."/>
            <person name="Manning G."/>
            <person name="Elde N.C."/>
            <person name="Turkewitz A.P."/>
            <person name="Asai D.J."/>
            <person name="Wilkes D.E."/>
            <person name="Wang Y."/>
            <person name="Cai H."/>
            <person name="Collins K."/>
            <person name="Stewart B.A."/>
            <person name="Lee S.R."/>
            <person name="Wilamowska K."/>
            <person name="Weinberg Z."/>
            <person name="Ruzzo W.L."/>
            <person name="Wloga D."/>
            <person name="Gaertig J."/>
            <person name="Frankel J."/>
            <person name="Tsao C.-C."/>
            <person name="Gorovsky M.A."/>
            <person name="Keeling P.J."/>
            <person name="Waller R.F."/>
            <person name="Patron N.J."/>
            <person name="Cherry J.M."/>
            <person name="Stover N.A."/>
            <person name="Krieger C.J."/>
            <person name="del Toro C."/>
            <person name="Ryder H.F."/>
            <person name="Williamson S.C."/>
            <person name="Barbeau R.A."/>
            <person name="Hamilton E.P."/>
            <person name="Orias E."/>
        </authorList>
    </citation>
    <scope>NUCLEOTIDE SEQUENCE [LARGE SCALE GENOMIC DNA]</scope>
    <source>
        <strain evidence="2">SB210</strain>
    </source>
</reference>
<proteinExistence type="predicted"/>
<accession>Q233D9</accession>
<dbReference type="SUPFAM" id="SSF55874">
    <property type="entry name" value="ATPase domain of HSP90 chaperone/DNA topoisomerase II/histidine kinase"/>
    <property type="match status" value="1"/>
</dbReference>
<dbReference type="KEGG" id="tet:TTHERM_00393100"/>
<keyword evidence="2" id="KW-1185">Reference proteome</keyword>
<dbReference type="EMBL" id="GG662770">
    <property type="protein sequence ID" value="EAR91641.2"/>
    <property type="molecule type" value="Genomic_DNA"/>
</dbReference>
<gene>
    <name evidence="1" type="ORF">TTHERM_00393100</name>
</gene>
<dbReference type="Proteomes" id="UP000009168">
    <property type="component" value="Unassembled WGS sequence"/>
</dbReference>
<name>Q233D9_TETTS</name>
<dbReference type="HOGENOM" id="CLU_014971_0_0_1"/>
<dbReference type="AlphaFoldDB" id="Q233D9"/>
<sequence length="329" mass="39446">MENELLQVLLQKNEDLIRRQNDITQENFCNFSKDVLIEEIEQSQFNNSEFYEKCEFQQNFDHSQENFQVQNDQQRVCQIIINLLENSLDYLIKANLTQKYVKLLIKIIQGKDENSNLIEFKVINNAKLNYSKQEIFLVKESLKVEREIKNNYFMWNSQSCLQPTQIGLKLNQKILQKTSPYNFMNIACDDDKISFSFYIFQNCNILQQDYKQDFQNKLIDEIRYQSQIYTDNSPIKIGQIQKQISQQQIVKDSLKISKNINPEKEENQKKNLTYRNQELIYYQTMEIDPSFVKDEFETNQFDEKIDEKDFKIKEFNSKNVESLNKQIHS</sequence>
<dbReference type="InParanoid" id="Q233D9"/>
<dbReference type="RefSeq" id="XP_001011886.2">
    <property type="nucleotide sequence ID" value="XM_001011886.2"/>
</dbReference>
<protein>
    <submittedName>
        <fullName evidence="1">Uncharacterized protein</fullName>
    </submittedName>
</protein>
<organism evidence="1 2">
    <name type="scientific">Tetrahymena thermophila (strain SB210)</name>
    <dbReference type="NCBI Taxonomy" id="312017"/>
    <lineage>
        <taxon>Eukaryota</taxon>
        <taxon>Sar</taxon>
        <taxon>Alveolata</taxon>
        <taxon>Ciliophora</taxon>
        <taxon>Intramacronucleata</taxon>
        <taxon>Oligohymenophorea</taxon>
        <taxon>Hymenostomatida</taxon>
        <taxon>Tetrahymenina</taxon>
        <taxon>Tetrahymenidae</taxon>
        <taxon>Tetrahymena</taxon>
    </lineage>
</organism>
<dbReference type="GeneID" id="7822751"/>